<feature type="region of interest" description="Disordered" evidence="6">
    <location>
        <begin position="1273"/>
        <end position="1312"/>
    </location>
</feature>
<reference evidence="8" key="1">
    <citation type="submission" date="2025-08" db="UniProtKB">
        <authorList>
            <consortium name="RefSeq"/>
        </authorList>
    </citation>
    <scope>IDENTIFICATION</scope>
</reference>
<dbReference type="GeneID" id="100906254"/>
<evidence type="ECO:0000256" key="3">
    <source>
        <dbReference type="ARBA" id="ARBA00022843"/>
    </source>
</evidence>
<keyword evidence="7" id="KW-1185">Reference proteome</keyword>
<evidence type="ECO:0000313" key="7">
    <source>
        <dbReference type="Proteomes" id="UP000694867"/>
    </source>
</evidence>
<keyword evidence="3" id="KW-0832">Ubl conjugation</keyword>
<dbReference type="PANTHER" id="PTHR32086">
    <property type="entry name" value="FANCONI ANEMIA GROUP D2 PROTEIN"/>
    <property type="match status" value="1"/>
</dbReference>
<dbReference type="InterPro" id="IPR029448">
    <property type="entry name" value="FANCD2"/>
</dbReference>
<evidence type="ECO:0000256" key="5">
    <source>
        <dbReference type="ARBA" id="ARBA00093456"/>
    </source>
</evidence>
<evidence type="ECO:0000256" key="1">
    <source>
        <dbReference type="ARBA" id="ARBA00004123"/>
    </source>
</evidence>
<dbReference type="GO" id="GO:0005634">
    <property type="term" value="C:nucleus"/>
    <property type="evidence" value="ECO:0007669"/>
    <property type="project" value="UniProtKB-SubCell"/>
</dbReference>
<dbReference type="GO" id="GO:0031573">
    <property type="term" value="P:mitotic intra-S DNA damage checkpoint signaling"/>
    <property type="evidence" value="ECO:0007669"/>
    <property type="project" value="TreeGrafter"/>
</dbReference>
<gene>
    <name evidence="8" type="primary">LOC100906254</name>
</gene>
<dbReference type="GO" id="GO:0070182">
    <property type="term" value="F:DNA polymerase binding"/>
    <property type="evidence" value="ECO:0007669"/>
    <property type="project" value="TreeGrafter"/>
</dbReference>
<name>A0AAJ7WGV9_9ACAR</name>
<evidence type="ECO:0000256" key="2">
    <source>
        <dbReference type="ARBA" id="ARBA00022499"/>
    </source>
</evidence>
<keyword evidence="2" id="KW-1017">Isopeptide bond</keyword>
<keyword evidence="4" id="KW-0539">Nucleus</keyword>
<protein>
    <submittedName>
        <fullName evidence="8">Fanconi anemia group D2 protein</fullName>
    </submittedName>
</protein>
<comment type="subcellular location">
    <subcellularLocation>
        <location evidence="1">Nucleus</location>
    </subcellularLocation>
</comment>
<dbReference type="RefSeq" id="XP_028966377.1">
    <property type="nucleotide sequence ID" value="XM_029110544.1"/>
</dbReference>
<dbReference type="PANTHER" id="PTHR32086:SF0">
    <property type="entry name" value="FANCONI ANEMIA GROUP D2 PROTEIN"/>
    <property type="match status" value="1"/>
</dbReference>
<sequence length="1312" mass="146538">MSPSSKSDDPLENFFKDCGLEVRNGKATKIAVDRRELQKRFQAKFTSNEQTSSGIVADIREYFEQNPERFENALLTCDASEDSESQLTLWPSRQNSLLCLLLGVTRIQKDLLKLVLDILYERVLAEENANEVLAGVVQALKWQDAISESGYLADRLFEIVEDFPLESQRQLIKALPDLLLDEESQTKASIKLCELYETRSELAGAVLEALGAVRVPEDEVSDIRKKVLASISNLDISQLCPVLDFVLRNLPDSDAPIVINLLRCSDAISLAASQRVDDPEESASAGVDADLHRFIEKLRVGVMTNKVIGERWLKMIEVNSTGTPLKYLDVLFLLTCYRQLPQRHVELTLRQVIRDECLTETLITEILTKFRNLLKRYTANLIAVCEMLMRSVVASVHELASTAYKQLFLNYDAHVQTDVIVALLTHAGSGSPSELQNSLSCVESLCLEHALASAPYGFMLQSLVDQVPRLSLGQARTLFRSLSSLAYVSRDSDSGLKDTLRIAARKRLVNPNLKYKCVGVVASVAIVEAMASRKRDAEFANEAQACLEQALESSRNFPVSAALFLDELSLAVPQLNEDLVKWIHTWVASEFQRSYVSSPSVSESSSSTSLLSRSNSIDSPGLSIDVEKLCLMREGPSASGMPVDAMCPLFRLLRVCEVTCFGSDLQGINALLFAKTLPADLEELSFQNAPDQDCLLTTLFHTINWHRELLNCSSKKMSDEVKIQLVKILKRQVRLMDLAASWLPQLPSFVPPRVGFEDDSSANTIHVKTAIKTKAARGRKRKAIADDCEEAPPSKQAPAPVSTSAFRNFLRSLDINFMHLVNEDFPPKELAFALQELLLQLETSLALDEPQRTSFLPAGVKKETAVSRRLPIEIVLHVVDLLPMLTVFVEDIASKLKVRSLHLEFERFRSGAYAPLTRTLEFPQNNNGELDDSILEPDAVGCLRLSFSILNSLLSWRGFNEPKHSKTLRDVLNIIALRVGNTQFRTQCDLVEFHKRVFNYFVELSPSINDLHTAAAFVRLLLTVLDKTASNADSNKQKLLGVAGDFLRKDWPRTGLENRVISKCAQTLLTVYIEESEDRFEPLGYLISEVLPELAENPRSTTFPLISKETLAPCFKTISCYFIKCTKQACGSSANSSLDSWLTVVQRLREFLSVIKIAATNSNASCGLKTACETLDLFVKHGIPVLETHFRSRNDDVLRLVKTLQHSTRIMQHTCSHFKMSQQVALGRQVPVARKLLEIFIFKMKALFNKFGCGDALQMGQLKMRNLKGETMDMEQEHGDLEDAASLSEDDEDGEGDEEGVAYNLTDESAEF</sequence>
<dbReference type="Pfam" id="PF14631">
    <property type="entry name" value="FancD2"/>
    <property type="match status" value="2"/>
</dbReference>
<accession>A0AAJ7WGV9</accession>
<feature type="compositionally biased region" description="Acidic residues" evidence="6">
    <location>
        <begin position="1282"/>
        <end position="1300"/>
    </location>
</feature>
<dbReference type="GO" id="GO:0007129">
    <property type="term" value="P:homologous chromosome pairing at meiosis"/>
    <property type="evidence" value="ECO:0007669"/>
    <property type="project" value="TreeGrafter"/>
</dbReference>
<dbReference type="Proteomes" id="UP000694867">
    <property type="component" value="Unplaced"/>
</dbReference>
<evidence type="ECO:0000313" key="8">
    <source>
        <dbReference type="RefSeq" id="XP_028966377.1"/>
    </source>
</evidence>
<evidence type="ECO:0000256" key="4">
    <source>
        <dbReference type="ARBA" id="ARBA00023242"/>
    </source>
</evidence>
<organism evidence="7 8">
    <name type="scientific">Galendromus occidentalis</name>
    <name type="common">western predatory mite</name>
    <dbReference type="NCBI Taxonomy" id="34638"/>
    <lineage>
        <taxon>Eukaryota</taxon>
        <taxon>Metazoa</taxon>
        <taxon>Ecdysozoa</taxon>
        <taxon>Arthropoda</taxon>
        <taxon>Chelicerata</taxon>
        <taxon>Arachnida</taxon>
        <taxon>Acari</taxon>
        <taxon>Parasitiformes</taxon>
        <taxon>Mesostigmata</taxon>
        <taxon>Gamasina</taxon>
        <taxon>Phytoseioidea</taxon>
        <taxon>Phytoseiidae</taxon>
        <taxon>Typhlodrominae</taxon>
        <taxon>Galendromus</taxon>
    </lineage>
</organism>
<dbReference type="KEGG" id="goe:100906254"/>
<evidence type="ECO:0000256" key="6">
    <source>
        <dbReference type="SAM" id="MobiDB-lite"/>
    </source>
</evidence>
<dbReference type="GO" id="GO:0036297">
    <property type="term" value="P:interstrand cross-link repair"/>
    <property type="evidence" value="ECO:0007669"/>
    <property type="project" value="TreeGrafter"/>
</dbReference>
<proteinExistence type="inferred from homology"/>
<comment type="similarity">
    <text evidence="5">Belongs to the Fanconi anemia protein FANCD2 family.</text>
</comment>
<dbReference type="GO" id="GO:1990918">
    <property type="term" value="P:double-strand break repair involved in meiotic recombination"/>
    <property type="evidence" value="ECO:0007669"/>
    <property type="project" value="TreeGrafter"/>
</dbReference>
<dbReference type="GO" id="GO:0000793">
    <property type="term" value="C:condensed chromosome"/>
    <property type="evidence" value="ECO:0007669"/>
    <property type="project" value="TreeGrafter"/>
</dbReference>